<proteinExistence type="predicted"/>
<accession>A0A2K1G2J3</accession>
<comment type="caution">
    <text evidence="2">The sequence shown here is derived from an EMBL/GenBank/DDBJ whole genome shotgun (WGS) entry which is preliminary data.</text>
</comment>
<feature type="compositionally biased region" description="Basic residues" evidence="1">
    <location>
        <begin position="54"/>
        <end position="65"/>
    </location>
</feature>
<reference evidence="2 3" key="1">
    <citation type="submission" date="2018-01" db="EMBL/GenBank/DDBJ databases">
        <title>Whole genome sequence of Azospirillum brasilense REC3 isolated from strawberry roots.</title>
        <authorList>
            <person name="Fontana C.A."/>
            <person name="Salazar S.M."/>
            <person name="Bassi D."/>
            <person name="Puglisi E."/>
            <person name="Lovaisa N.C."/>
            <person name="Toffoli L.M."/>
            <person name="Pedraza R."/>
            <person name="Cocconcelli P.S."/>
        </authorList>
    </citation>
    <scope>NUCLEOTIDE SEQUENCE [LARGE SCALE GENOMIC DNA]</scope>
    <source>
        <strain evidence="2 3">REC3</strain>
        <plasmid evidence="2">p6unnamed</plasmid>
    </source>
</reference>
<dbReference type="AlphaFoldDB" id="A0A2K1G2J3"/>
<gene>
    <name evidence="2" type="ORF">C1S70_09225</name>
</gene>
<geneLocation type="plasmid" evidence="2">
    <name>p6unnamed</name>
</geneLocation>
<dbReference type="Proteomes" id="UP000236268">
    <property type="component" value="Unassembled WGS sequence"/>
</dbReference>
<evidence type="ECO:0000256" key="1">
    <source>
        <dbReference type="SAM" id="MobiDB-lite"/>
    </source>
</evidence>
<evidence type="ECO:0000313" key="3">
    <source>
        <dbReference type="Proteomes" id="UP000236268"/>
    </source>
</evidence>
<feature type="compositionally biased region" description="Low complexity" evidence="1">
    <location>
        <begin position="40"/>
        <end position="53"/>
    </location>
</feature>
<feature type="region of interest" description="Disordered" evidence="1">
    <location>
        <begin position="1"/>
        <end position="72"/>
    </location>
</feature>
<sequence>MGGSRPRRRRRSRHPPRRPRPRRRPIRRRSPACARRWRTRSAAPPCSASSAPWSRRRPPQHRRSRTGSAPACSACCRTGSMGWGRRPRWPATPC</sequence>
<dbReference type="EMBL" id="POWG01000008">
    <property type="protein sequence ID" value="PNQ99011.1"/>
    <property type="molecule type" value="Genomic_DNA"/>
</dbReference>
<feature type="compositionally biased region" description="Basic residues" evidence="1">
    <location>
        <begin position="1"/>
        <end position="39"/>
    </location>
</feature>
<name>A0A2K1G2J3_9PROT</name>
<keyword evidence="2" id="KW-0614">Plasmid</keyword>
<protein>
    <submittedName>
        <fullName evidence="2">Uncharacterized protein</fullName>
    </submittedName>
</protein>
<organism evidence="2 3">
    <name type="scientific">Azospirillum argentinense</name>
    <dbReference type="NCBI Taxonomy" id="2970906"/>
    <lineage>
        <taxon>Bacteria</taxon>
        <taxon>Pseudomonadati</taxon>
        <taxon>Pseudomonadota</taxon>
        <taxon>Alphaproteobacteria</taxon>
        <taxon>Rhodospirillales</taxon>
        <taxon>Azospirillaceae</taxon>
        <taxon>Azospirillum</taxon>
    </lineage>
</organism>
<evidence type="ECO:0000313" key="2">
    <source>
        <dbReference type="EMBL" id="PNQ99011.1"/>
    </source>
</evidence>